<name>A0A8J9Y0W9_9NEOP</name>
<dbReference type="SMART" id="SM00093">
    <property type="entry name" value="SERPIN"/>
    <property type="match status" value="1"/>
</dbReference>
<dbReference type="PROSITE" id="PS00284">
    <property type="entry name" value="SERPIN"/>
    <property type="match status" value="1"/>
</dbReference>
<dbReference type="InterPro" id="IPR023795">
    <property type="entry name" value="Serpin_CS"/>
</dbReference>
<dbReference type="PANTHER" id="PTHR11461:SF367">
    <property type="entry name" value="GH21475P-RELATED"/>
    <property type="match status" value="1"/>
</dbReference>
<sequence>MNENLVITLLLISGSVPSIWAQCNEETAIPPLRRAVYDFSTDLFTRSAQEKENHFVISTLSIWALLCCTSLGATDTTLNELQEVLRLHPRRCFNNNYLSIVKKLAASNDNNVEVIRSSFIYVDDKFPILKTFESRINKKGLSTIKSMAFDNSDEAAQKINEYVSQATRNTIDEVVSPGDIENSVMIIIDSIFFNGSWQKSFDFTAPKISPFYNESGLPIGNVNIMFALGQFRQKLFQQIEAEVLELPYGKESESRYSMFVFLPIEEVPLYRVIENLSKVSLRGITVSLQKQEKHTVMVNLPRFKIDSDLSNLKELLTDMGLRSMFDIAQARFSDISDKYIYVSNLIQKAHIEVTEKGAVSSAPTETEFCIRSGVLDCMEFTVNKPFLFMIVDKKYDISLFAGAYSKPSVY</sequence>
<protein>
    <recommendedName>
        <fullName evidence="5">Serpin domain-containing protein</fullName>
    </recommendedName>
</protein>
<keyword evidence="2" id="KW-0722">Serine protease inhibitor</keyword>
<evidence type="ECO:0000256" key="2">
    <source>
        <dbReference type="ARBA" id="ARBA00022900"/>
    </source>
</evidence>
<comment type="similarity">
    <text evidence="3">Belongs to the serpin family.</text>
</comment>
<dbReference type="CDD" id="cd19598">
    <property type="entry name" value="serpin77Ba-like_insects"/>
    <property type="match status" value="1"/>
</dbReference>
<reference evidence="6" key="1">
    <citation type="submission" date="2021-12" db="EMBL/GenBank/DDBJ databases">
        <authorList>
            <person name="Martin H S."/>
        </authorList>
    </citation>
    <scope>NUCLEOTIDE SEQUENCE</scope>
</reference>
<dbReference type="Proteomes" id="UP000838878">
    <property type="component" value="Chromosome 10"/>
</dbReference>
<keyword evidence="7" id="KW-1185">Reference proteome</keyword>
<organism evidence="6 7">
    <name type="scientific">Brenthis ino</name>
    <name type="common">lesser marbled fritillary</name>
    <dbReference type="NCBI Taxonomy" id="405034"/>
    <lineage>
        <taxon>Eukaryota</taxon>
        <taxon>Metazoa</taxon>
        <taxon>Ecdysozoa</taxon>
        <taxon>Arthropoda</taxon>
        <taxon>Hexapoda</taxon>
        <taxon>Insecta</taxon>
        <taxon>Pterygota</taxon>
        <taxon>Neoptera</taxon>
        <taxon>Endopterygota</taxon>
        <taxon>Lepidoptera</taxon>
        <taxon>Glossata</taxon>
        <taxon>Ditrysia</taxon>
        <taxon>Papilionoidea</taxon>
        <taxon>Nymphalidae</taxon>
        <taxon>Heliconiinae</taxon>
        <taxon>Argynnini</taxon>
        <taxon>Brenthis</taxon>
    </lineage>
</organism>
<evidence type="ECO:0000256" key="4">
    <source>
        <dbReference type="SAM" id="SignalP"/>
    </source>
</evidence>
<feature type="non-terminal residue" evidence="6">
    <location>
        <position position="410"/>
    </location>
</feature>
<dbReference type="Gene3D" id="3.30.497.10">
    <property type="entry name" value="Antithrombin, subunit I, domain 2"/>
    <property type="match status" value="1"/>
</dbReference>
<feature type="domain" description="Serpin" evidence="5">
    <location>
        <begin position="41"/>
        <end position="407"/>
    </location>
</feature>
<dbReference type="AlphaFoldDB" id="A0A8J9Y0W9"/>
<evidence type="ECO:0000256" key="1">
    <source>
        <dbReference type="ARBA" id="ARBA00022690"/>
    </source>
</evidence>
<feature type="signal peptide" evidence="4">
    <location>
        <begin position="1"/>
        <end position="21"/>
    </location>
</feature>
<feature type="chain" id="PRO_5035468276" description="Serpin domain-containing protein" evidence="4">
    <location>
        <begin position="22"/>
        <end position="410"/>
    </location>
</feature>
<evidence type="ECO:0000313" key="7">
    <source>
        <dbReference type="Proteomes" id="UP000838878"/>
    </source>
</evidence>
<dbReference type="OrthoDB" id="9440847at2759"/>
<dbReference type="GO" id="GO:0005615">
    <property type="term" value="C:extracellular space"/>
    <property type="evidence" value="ECO:0007669"/>
    <property type="project" value="InterPro"/>
</dbReference>
<dbReference type="InterPro" id="IPR042178">
    <property type="entry name" value="Serpin_sf_1"/>
</dbReference>
<dbReference type="InterPro" id="IPR023796">
    <property type="entry name" value="Serpin_dom"/>
</dbReference>
<dbReference type="SUPFAM" id="SSF56574">
    <property type="entry name" value="Serpins"/>
    <property type="match status" value="1"/>
</dbReference>
<dbReference type="PANTHER" id="PTHR11461">
    <property type="entry name" value="SERINE PROTEASE INHIBITOR, SERPIN"/>
    <property type="match status" value="1"/>
</dbReference>
<dbReference type="Gene3D" id="2.30.39.10">
    <property type="entry name" value="Alpha-1-antitrypsin, domain 1"/>
    <property type="match status" value="1"/>
</dbReference>
<proteinExistence type="inferred from homology"/>
<evidence type="ECO:0000313" key="6">
    <source>
        <dbReference type="EMBL" id="CAH0714804.1"/>
    </source>
</evidence>
<accession>A0A8J9Y0W9</accession>
<dbReference type="InterPro" id="IPR036186">
    <property type="entry name" value="Serpin_sf"/>
</dbReference>
<dbReference type="InterPro" id="IPR042185">
    <property type="entry name" value="Serpin_sf_2"/>
</dbReference>
<evidence type="ECO:0000256" key="3">
    <source>
        <dbReference type="RuleBase" id="RU000411"/>
    </source>
</evidence>
<keyword evidence="4" id="KW-0732">Signal</keyword>
<dbReference type="Pfam" id="PF00079">
    <property type="entry name" value="Serpin"/>
    <property type="match status" value="1"/>
</dbReference>
<dbReference type="GO" id="GO:0004867">
    <property type="term" value="F:serine-type endopeptidase inhibitor activity"/>
    <property type="evidence" value="ECO:0007669"/>
    <property type="project" value="UniProtKB-KW"/>
</dbReference>
<dbReference type="InterPro" id="IPR000215">
    <property type="entry name" value="Serpin_fam"/>
</dbReference>
<gene>
    <name evidence="6" type="ORF">BINO364_LOCUS1820</name>
</gene>
<keyword evidence="1" id="KW-0646">Protease inhibitor</keyword>
<dbReference type="EMBL" id="OV170230">
    <property type="protein sequence ID" value="CAH0714804.1"/>
    <property type="molecule type" value="Genomic_DNA"/>
</dbReference>
<evidence type="ECO:0000259" key="5">
    <source>
        <dbReference type="SMART" id="SM00093"/>
    </source>
</evidence>